<dbReference type="PANTHER" id="PTHR36930:SF1">
    <property type="entry name" value="MOSC DOMAIN-CONTAINING PROTEIN"/>
    <property type="match status" value="1"/>
</dbReference>
<protein>
    <submittedName>
        <fullName evidence="2">Molybdenum cofactor sulfurase, C-terminal</fullName>
    </submittedName>
</protein>
<dbReference type="InterPro" id="IPR005302">
    <property type="entry name" value="MoCF_Sase_C"/>
</dbReference>
<dbReference type="PANTHER" id="PTHR36930">
    <property type="entry name" value="METAL-SULFUR CLUSTER BIOSYNTHESIS PROTEINS YUAD-RELATED"/>
    <property type="match status" value="1"/>
</dbReference>
<dbReference type="SUPFAM" id="SSF50800">
    <property type="entry name" value="PK beta-barrel domain-like"/>
    <property type="match status" value="1"/>
</dbReference>
<dbReference type="InterPro" id="IPR052716">
    <property type="entry name" value="MOSC_domain"/>
</dbReference>
<dbReference type="GO" id="GO:0030151">
    <property type="term" value="F:molybdenum ion binding"/>
    <property type="evidence" value="ECO:0007669"/>
    <property type="project" value="InterPro"/>
</dbReference>
<dbReference type="EMBL" id="LR797824">
    <property type="protein sequence ID" value="CAB4241884.1"/>
    <property type="molecule type" value="Genomic_DNA"/>
</dbReference>
<reference evidence="2" key="1">
    <citation type="submission" date="2020-05" db="EMBL/GenBank/DDBJ databases">
        <authorList>
            <person name="Chiriac C."/>
            <person name="Salcher M."/>
            <person name="Ghai R."/>
            <person name="Kavagutti S V."/>
        </authorList>
    </citation>
    <scope>NUCLEOTIDE SEQUENCE</scope>
</reference>
<dbReference type="GO" id="GO:0003824">
    <property type="term" value="F:catalytic activity"/>
    <property type="evidence" value="ECO:0007669"/>
    <property type="project" value="InterPro"/>
</dbReference>
<name>A0A6J5TC04_9CAUD</name>
<feature type="domain" description="MOSC" evidence="1">
    <location>
        <begin position="59"/>
        <end position="207"/>
    </location>
</feature>
<gene>
    <name evidence="2" type="ORF">UFOVP71_422</name>
</gene>
<sequence>MNGVVVSVNLSATPYKSYEENIEGFNHQRFLYAQHSPTNETLQSVLDSTKHVKKYNISKQPQDQINLDIGGVVGDTHFFPITEIEENGERFLQRRIAEVNFFQLTEYDRLNQLFGTNVGPGSLGENITTAGINLDSLPVNTILQVGSAKVKILARRSFCFKFVNTFMPDKDFWTLADRQKFDRARVGIVGQVIEPGVVKASDTITAILSDQIDPMPIPAIPEKYTRNKVIDEQLPSMLK</sequence>
<dbReference type="GO" id="GO:0030170">
    <property type="term" value="F:pyridoxal phosphate binding"/>
    <property type="evidence" value="ECO:0007669"/>
    <property type="project" value="InterPro"/>
</dbReference>
<accession>A0A6J5TC04</accession>
<dbReference type="Gene3D" id="2.40.33.20">
    <property type="entry name" value="PK beta-barrel domain-like"/>
    <property type="match status" value="1"/>
</dbReference>
<dbReference type="Pfam" id="PF03473">
    <property type="entry name" value="MOSC"/>
    <property type="match status" value="1"/>
</dbReference>
<dbReference type="InterPro" id="IPR011037">
    <property type="entry name" value="Pyrv_Knase-like_insert_dom_sf"/>
</dbReference>
<evidence type="ECO:0000313" key="2">
    <source>
        <dbReference type="EMBL" id="CAB4241884.1"/>
    </source>
</evidence>
<dbReference type="PROSITE" id="PS51340">
    <property type="entry name" value="MOSC"/>
    <property type="match status" value="1"/>
</dbReference>
<organism evidence="2">
    <name type="scientific">uncultured Caudovirales phage</name>
    <dbReference type="NCBI Taxonomy" id="2100421"/>
    <lineage>
        <taxon>Viruses</taxon>
        <taxon>Duplodnaviria</taxon>
        <taxon>Heunggongvirae</taxon>
        <taxon>Uroviricota</taxon>
        <taxon>Caudoviricetes</taxon>
        <taxon>Peduoviridae</taxon>
        <taxon>Maltschvirus</taxon>
        <taxon>Maltschvirus maltsch</taxon>
    </lineage>
</organism>
<evidence type="ECO:0000259" key="1">
    <source>
        <dbReference type="PROSITE" id="PS51340"/>
    </source>
</evidence>
<proteinExistence type="predicted"/>